<evidence type="ECO:0000313" key="3">
    <source>
        <dbReference type="Proteomes" id="UP000094527"/>
    </source>
</evidence>
<accession>A0A1D2MN25</accession>
<name>A0A1D2MN25_ORCCI</name>
<dbReference type="EMBL" id="LJIJ01000826">
    <property type="protein sequence ID" value="ODM94312.1"/>
    <property type="molecule type" value="Genomic_DNA"/>
</dbReference>
<evidence type="ECO:0000313" key="2">
    <source>
        <dbReference type="EMBL" id="ODM94312.1"/>
    </source>
</evidence>
<feature type="region of interest" description="Disordered" evidence="1">
    <location>
        <begin position="47"/>
        <end position="70"/>
    </location>
</feature>
<comment type="caution">
    <text evidence="2">The sequence shown here is derived from an EMBL/GenBank/DDBJ whole genome shotgun (WGS) entry which is preliminary data.</text>
</comment>
<evidence type="ECO:0000256" key="1">
    <source>
        <dbReference type="SAM" id="MobiDB-lite"/>
    </source>
</evidence>
<protein>
    <submittedName>
        <fullName evidence="2">Uncharacterized protein</fullName>
    </submittedName>
</protein>
<feature type="non-terminal residue" evidence="2">
    <location>
        <position position="135"/>
    </location>
</feature>
<dbReference type="AlphaFoldDB" id="A0A1D2MN25"/>
<reference evidence="2 3" key="1">
    <citation type="journal article" date="2016" name="Genome Biol. Evol.">
        <title>Gene Family Evolution Reflects Adaptation to Soil Environmental Stressors in the Genome of the Collembolan Orchesella cincta.</title>
        <authorList>
            <person name="Faddeeva-Vakhrusheva A."/>
            <person name="Derks M.F."/>
            <person name="Anvar S.Y."/>
            <person name="Agamennone V."/>
            <person name="Suring W."/>
            <person name="Smit S."/>
            <person name="van Straalen N.M."/>
            <person name="Roelofs D."/>
        </authorList>
    </citation>
    <scope>NUCLEOTIDE SEQUENCE [LARGE SCALE GENOMIC DNA]</scope>
    <source>
        <tissue evidence="2">Mixed pool</tissue>
    </source>
</reference>
<proteinExistence type="predicted"/>
<keyword evidence="3" id="KW-1185">Reference proteome</keyword>
<dbReference type="Proteomes" id="UP000094527">
    <property type="component" value="Unassembled WGS sequence"/>
</dbReference>
<sequence length="135" mass="15213">MSFQLLLNTSNAAGSFRDGPRVHICHEEAATNDNFRSRQGKRLFRHALTAPDPPGSGTDPQRKCQQRAMKRRRLTYAADPNAFGPWRYESKTKLDPYSAPPQGLGPLHHSPSMYGSPLIITIIPALCWWWNDVPT</sequence>
<organism evidence="2 3">
    <name type="scientific">Orchesella cincta</name>
    <name type="common">Springtail</name>
    <name type="synonym">Podura cincta</name>
    <dbReference type="NCBI Taxonomy" id="48709"/>
    <lineage>
        <taxon>Eukaryota</taxon>
        <taxon>Metazoa</taxon>
        <taxon>Ecdysozoa</taxon>
        <taxon>Arthropoda</taxon>
        <taxon>Hexapoda</taxon>
        <taxon>Collembola</taxon>
        <taxon>Entomobryomorpha</taxon>
        <taxon>Entomobryoidea</taxon>
        <taxon>Orchesellidae</taxon>
        <taxon>Orchesellinae</taxon>
        <taxon>Orchesella</taxon>
    </lineage>
</organism>
<gene>
    <name evidence="2" type="ORF">Ocin01_12369</name>
</gene>